<feature type="binding site" evidence="2">
    <location>
        <position position="110"/>
    </location>
    <ligand>
        <name>substrate</name>
    </ligand>
</feature>
<evidence type="ECO:0000256" key="2">
    <source>
        <dbReference type="PIRSR" id="PIRSR000097-2"/>
    </source>
</evidence>
<dbReference type="AlphaFoldDB" id="A0A0X8JD44"/>
<accession>A0A0X8JD44</accession>
<evidence type="ECO:0000313" key="6">
    <source>
        <dbReference type="Proteomes" id="UP000065220"/>
    </source>
</evidence>
<sequence>MRTLEFAGQEVPAIGLGTWYMGEGRATRAEEVAAIRAGLDAGLRVVDTAEMYGDGAAEEVVGEALRRRRDDAVLVSKVYPHHASRGGVRRACEASLERLGTDHLDVYLLHWRGQYPLAETVAGFEDLVDDGLIGAWGVSNLDPDDLRELACVPGGDACVTDQVLYNLTRRGPEIDLLPMTREAGMPVMAYSPLEQARLLFGSGSEVLEDVADAHGATPPQVALAWCVRDGSVLAIPKSASAERARENAGAAELELTDEDLAALDEAFPAPDGPVPLETL</sequence>
<dbReference type="GO" id="GO:0016491">
    <property type="term" value="F:oxidoreductase activity"/>
    <property type="evidence" value="ECO:0007669"/>
    <property type="project" value="InterPro"/>
</dbReference>
<protein>
    <recommendedName>
        <fullName evidence="4">NADP-dependent oxidoreductase domain-containing protein</fullName>
    </recommendedName>
</protein>
<organism evidence="5 6">
    <name type="scientific">Actinomyces radicidentis</name>
    <dbReference type="NCBI Taxonomy" id="111015"/>
    <lineage>
        <taxon>Bacteria</taxon>
        <taxon>Bacillati</taxon>
        <taxon>Actinomycetota</taxon>
        <taxon>Actinomycetes</taxon>
        <taxon>Actinomycetales</taxon>
        <taxon>Actinomycetaceae</taxon>
        <taxon>Actinomyces</taxon>
    </lineage>
</organism>
<feature type="active site" description="Proton donor" evidence="1">
    <location>
        <position position="52"/>
    </location>
</feature>
<dbReference type="InterPro" id="IPR036812">
    <property type="entry name" value="NAD(P)_OxRdtase_dom_sf"/>
</dbReference>
<dbReference type="CDD" id="cd19138">
    <property type="entry name" value="AKR_YeaE"/>
    <property type="match status" value="1"/>
</dbReference>
<dbReference type="Gene3D" id="3.20.20.100">
    <property type="entry name" value="NADP-dependent oxidoreductase domain"/>
    <property type="match status" value="1"/>
</dbReference>
<evidence type="ECO:0000256" key="1">
    <source>
        <dbReference type="PIRSR" id="PIRSR000097-1"/>
    </source>
</evidence>
<proteinExistence type="predicted"/>
<dbReference type="PANTHER" id="PTHR43638:SF3">
    <property type="entry name" value="ALDEHYDE REDUCTASE"/>
    <property type="match status" value="1"/>
</dbReference>
<dbReference type="SUPFAM" id="SSF51430">
    <property type="entry name" value="NAD(P)-linked oxidoreductase"/>
    <property type="match status" value="1"/>
</dbReference>
<dbReference type="KEGG" id="ard:AXF14_02615"/>
<dbReference type="InterPro" id="IPR023210">
    <property type="entry name" value="NADP_OxRdtase_dom"/>
</dbReference>
<dbReference type="PIRSF" id="PIRSF000097">
    <property type="entry name" value="AKR"/>
    <property type="match status" value="1"/>
</dbReference>
<dbReference type="Proteomes" id="UP000065220">
    <property type="component" value="Chromosome"/>
</dbReference>
<name>A0A0X8JD44_ACTRD</name>
<dbReference type="InterPro" id="IPR020471">
    <property type="entry name" value="AKR"/>
</dbReference>
<evidence type="ECO:0000256" key="3">
    <source>
        <dbReference type="PIRSR" id="PIRSR000097-3"/>
    </source>
</evidence>
<gene>
    <name evidence="5" type="ORF">AXF14_02615</name>
</gene>
<dbReference type="STRING" id="111015.AXF14_02615"/>
<reference evidence="6" key="1">
    <citation type="submission" date="2016-02" db="EMBL/GenBank/DDBJ databases">
        <authorList>
            <person name="Holder M.E."/>
            <person name="Ajami N.J."/>
            <person name="Petrosino J.F."/>
        </authorList>
    </citation>
    <scope>NUCLEOTIDE SEQUENCE [LARGE SCALE GENOMIC DNA]</scope>
    <source>
        <strain evidence="6">CCUG 36733</strain>
    </source>
</reference>
<feature type="domain" description="NADP-dependent oxidoreductase" evidence="4">
    <location>
        <begin position="13"/>
        <end position="266"/>
    </location>
</feature>
<dbReference type="RefSeq" id="WP_067940593.1">
    <property type="nucleotide sequence ID" value="NZ_CP014228.1"/>
</dbReference>
<dbReference type="PANTHER" id="PTHR43638">
    <property type="entry name" value="OXIDOREDUCTASE, ALDO/KETO REDUCTASE FAMILY PROTEIN"/>
    <property type="match status" value="1"/>
</dbReference>
<feature type="site" description="Lowers pKa of active site Tyr" evidence="3">
    <location>
        <position position="77"/>
    </location>
</feature>
<evidence type="ECO:0000313" key="5">
    <source>
        <dbReference type="EMBL" id="AMD86693.1"/>
    </source>
</evidence>
<dbReference type="OrthoDB" id="3664926at2"/>
<dbReference type="PRINTS" id="PR00069">
    <property type="entry name" value="ALDKETRDTASE"/>
</dbReference>
<evidence type="ECO:0000259" key="4">
    <source>
        <dbReference type="Pfam" id="PF00248"/>
    </source>
</evidence>
<dbReference type="EMBL" id="CP014228">
    <property type="protein sequence ID" value="AMD86693.1"/>
    <property type="molecule type" value="Genomic_DNA"/>
</dbReference>
<keyword evidence="6" id="KW-1185">Reference proteome</keyword>
<dbReference type="Pfam" id="PF00248">
    <property type="entry name" value="Aldo_ket_red"/>
    <property type="match status" value="1"/>
</dbReference>